<evidence type="ECO:0000259" key="1">
    <source>
        <dbReference type="PROSITE" id="PS50181"/>
    </source>
</evidence>
<feature type="domain" description="F-box" evidence="1">
    <location>
        <begin position="92"/>
        <end position="144"/>
    </location>
</feature>
<dbReference type="Pfam" id="PF12937">
    <property type="entry name" value="F-box-like"/>
    <property type="match status" value="1"/>
</dbReference>
<dbReference type="PANTHER" id="PTHR38926:SF5">
    <property type="entry name" value="F-BOX AND LEUCINE-RICH REPEAT PROTEIN 6"/>
    <property type="match status" value="1"/>
</dbReference>
<gene>
    <name evidence="2" type="ORF">BOTBODRAFT_62512</name>
</gene>
<dbReference type="InterPro" id="IPR032675">
    <property type="entry name" value="LRR_dom_sf"/>
</dbReference>
<dbReference type="AlphaFoldDB" id="A0A067MX41"/>
<dbReference type="PANTHER" id="PTHR38926">
    <property type="entry name" value="F-BOX DOMAIN CONTAINING PROTEIN, EXPRESSED"/>
    <property type="match status" value="1"/>
</dbReference>
<evidence type="ECO:0000313" key="2">
    <source>
        <dbReference type="EMBL" id="KDQ20184.1"/>
    </source>
</evidence>
<dbReference type="OrthoDB" id="3172239at2759"/>
<organism evidence="2 3">
    <name type="scientific">Botryobasidium botryosum (strain FD-172 SS1)</name>
    <dbReference type="NCBI Taxonomy" id="930990"/>
    <lineage>
        <taxon>Eukaryota</taxon>
        <taxon>Fungi</taxon>
        <taxon>Dikarya</taxon>
        <taxon>Basidiomycota</taxon>
        <taxon>Agaricomycotina</taxon>
        <taxon>Agaricomycetes</taxon>
        <taxon>Cantharellales</taxon>
        <taxon>Botryobasidiaceae</taxon>
        <taxon>Botryobasidium</taxon>
    </lineage>
</organism>
<dbReference type="InterPro" id="IPR001810">
    <property type="entry name" value="F-box_dom"/>
</dbReference>
<dbReference type="Gene3D" id="1.20.1280.50">
    <property type="match status" value="1"/>
</dbReference>
<keyword evidence="3" id="KW-1185">Reference proteome</keyword>
<dbReference type="Proteomes" id="UP000027195">
    <property type="component" value="Unassembled WGS sequence"/>
</dbReference>
<dbReference type="HOGENOM" id="CLU_024199_1_2_1"/>
<dbReference type="Gene3D" id="3.80.10.10">
    <property type="entry name" value="Ribonuclease Inhibitor"/>
    <property type="match status" value="1"/>
</dbReference>
<protein>
    <recommendedName>
        <fullName evidence="1">F-box domain-containing protein</fullName>
    </recommendedName>
</protein>
<sequence length="598" mass="66892">MDSDTIVLQIIGLVGQLTATQHTKSPDEAKIGVKSETVLASPQETVYGWRESLVPLDQELNRFAQARDLVVDAIDAYMQTATSEIKSRRNQLLPISRLPPEIYSLIFELVDRVDPLDLSRWQISQVSKRWREIALNTPRMWARIDGSPLGLTKICVSRSKGALLMIDSSDRKPYDIDSNFDDDFSDISSELCTAEEMFEDQMTALGPHIHRWRSLILENVRASVFWPLLGVPAPYLEKLNIYLEAHDPDEPPQLPHDLFDGVVPHLRYLHLERVFIPLTSSIYAGLTELAIKFVDFSPFTTEKFLDVLRSCPLLESLQLRQVHMTTSTFKSHPFIDLPRLSSLSLGDLPSRAIHNILATICSPSLKYLLAEGGLDVSEPLISAFPFNTSANFRQMLRALPVDGLRFTFSEPSPTPPSDMHCICTAGEASGSDILSLRLEFTSLPHDSLASNLFGYLRQNLLYPKLRSLSMTGLTQRCSNTSEFAELLGDLPKLQHLKLVSCEPSFISILGATSDQCLCPQLTELSIYRCLIDGESLVDLAESRRALAQTMGDGGAVGLHTLSFIGRLFDRNTESRLEEIIPVTRFGGDLPEWAFRALM</sequence>
<proteinExistence type="predicted"/>
<accession>A0A067MX41</accession>
<reference evidence="3" key="1">
    <citation type="journal article" date="2014" name="Proc. Natl. Acad. Sci. U.S.A.">
        <title>Extensive sampling of basidiomycete genomes demonstrates inadequacy of the white-rot/brown-rot paradigm for wood decay fungi.</title>
        <authorList>
            <person name="Riley R."/>
            <person name="Salamov A.A."/>
            <person name="Brown D.W."/>
            <person name="Nagy L.G."/>
            <person name="Floudas D."/>
            <person name="Held B.W."/>
            <person name="Levasseur A."/>
            <person name="Lombard V."/>
            <person name="Morin E."/>
            <person name="Otillar R."/>
            <person name="Lindquist E.A."/>
            <person name="Sun H."/>
            <person name="LaButti K.M."/>
            <person name="Schmutz J."/>
            <person name="Jabbour D."/>
            <person name="Luo H."/>
            <person name="Baker S.E."/>
            <person name="Pisabarro A.G."/>
            <person name="Walton J.D."/>
            <person name="Blanchette R.A."/>
            <person name="Henrissat B."/>
            <person name="Martin F."/>
            <person name="Cullen D."/>
            <person name="Hibbett D.S."/>
            <person name="Grigoriev I.V."/>
        </authorList>
    </citation>
    <scope>NUCLEOTIDE SEQUENCE [LARGE SCALE GENOMIC DNA]</scope>
    <source>
        <strain evidence="3">FD-172 SS1</strain>
    </source>
</reference>
<dbReference type="EMBL" id="KL198018">
    <property type="protein sequence ID" value="KDQ20184.1"/>
    <property type="molecule type" value="Genomic_DNA"/>
</dbReference>
<dbReference type="SUPFAM" id="SSF52047">
    <property type="entry name" value="RNI-like"/>
    <property type="match status" value="1"/>
</dbReference>
<dbReference type="InParanoid" id="A0A067MX41"/>
<evidence type="ECO:0000313" key="3">
    <source>
        <dbReference type="Proteomes" id="UP000027195"/>
    </source>
</evidence>
<dbReference type="InterPro" id="IPR036047">
    <property type="entry name" value="F-box-like_dom_sf"/>
</dbReference>
<dbReference type="SUPFAM" id="SSF81383">
    <property type="entry name" value="F-box domain"/>
    <property type="match status" value="1"/>
</dbReference>
<dbReference type="PROSITE" id="PS50181">
    <property type="entry name" value="FBOX"/>
    <property type="match status" value="1"/>
</dbReference>
<name>A0A067MX41_BOTB1</name>